<accession>F0EYP2</accession>
<comment type="caution">
    <text evidence="2">The sequence shown here is derived from an EMBL/GenBank/DDBJ whole genome shotgun (WGS) entry which is preliminary data.</text>
</comment>
<dbReference type="InterPro" id="IPR036390">
    <property type="entry name" value="WH_DNA-bd_sf"/>
</dbReference>
<proteinExistence type="predicted"/>
<keyword evidence="1" id="KW-0238">DNA-binding</keyword>
<reference evidence="2 3" key="1">
    <citation type="submission" date="2011-01" db="EMBL/GenBank/DDBJ databases">
        <authorList>
            <person name="Muzny D."/>
            <person name="Qin X."/>
            <person name="Deng J."/>
            <person name="Jiang H."/>
            <person name="Liu Y."/>
            <person name="Qu J."/>
            <person name="Song X.-Z."/>
            <person name="Zhang L."/>
            <person name="Thornton R."/>
            <person name="Coyle M."/>
            <person name="Francisco L."/>
            <person name="Jackson L."/>
            <person name="Javaid M."/>
            <person name="Korchina V."/>
            <person name="Kovar C."/>
            <person name="Mata R."/>
            <person name="Mathew T."/>
            <person name="Ngo R."/>
            <person name="Nguyen L."/>
            <person name="Nguyen N."/>
            <person name="Okwuonu G."/>
            <person name="Ongeri F."/>
            <person name="Pham C."/>
            <person name="Simmons D."/>
            <person name="Wilczek-Boney K."/>
            <person name="Hale W."/>
            <person name="Jakkamsetti A."/>
            <person name="Pham P."/>
            <person name="Ruth R."/>
            <person name="San Lucas F."/>
            <person name="Warren J."/>
            <person name="Zhang J."/>
            <person name="Zhao Z."/>
            <person name="Zhou C."/>
            <person name="Zhu D."/>
            <person name="Lee S."/>
            <person name="Bess C."/>
            <person name="Blankenburg K."/>
            <person name="Forbes L."/>
            <person name="Fu Q."/>
            <person name="Gubbala S."/>
            <person name="Hirani K."/>
            <person name="Jayaseelan J.C."/>
            <person name="Lara F."/>
            <person name="Munidasa M."/>
            <person name="Palculict T."/>
            <person name="Patil S."/>
            <person name="Pu L.-L."/>
            <person name="Saada N."/>
            <person name="Tang L."/>
            <person name="Weissenberger G."/>
            <person name="Zhu Y."/>
            <person name="Hemphill L."/>
            <person name="Shang Y."/>
            <person name="Youmans B."/>
            <person name="Ayvaz T."/>
            <person name="Ross M."/>
            <person name="Santibanez J."/>
            <person name="Aqrawi P."/>
            <person name="Gross S."/>
            <person name="Joshi V."/>
            <person name="Fowler G."/>
            <person name="Nazareth L."/>
            <person name="Reid J."/>
            <person name="Worley K."/>
            <person name="Petrosino J."/>
            <person name="Highlander S."/>
            <person name="Gibbs R."/>
        </authorList>
    </citation>
    <scope>NUCLEOTIDE SEQUENCE [LARGE SCALE GENOMIC DNA]</scope>
    <source>
        <strain evidence="2 3">ATCC 33394</strain>
    </source>
</reference>
<dbReference type="STRING" id="888741.HMPREF9098_0976"/>
<dbReference type="Pfam" id="PF02082">
    <property type="entry name" value="Rrf2"/>
    <property type="match status" value="1"/>
</dbReference>
<dbReference type="NCBIfam" id="TIGR00738">
    <property type="entry name" value="rrf2_super"/>
    <property type="match status" value="1"/>
</dbReference>
<keyword evidence="3" id="KW-1185">Reference proteome</keyword>
<dbReference type="GO" id="GO:0003700">
    <property type="term" value="F:DNA-binding transcription factor activity"/>
    <property type="evidence" value="ECO:0007669"/>
    <property type="project" value="TreeGrafter"/>
</dbReference>
<evidence type="ECO:0000313" key="2">
    <source>
        <dbReference type="EMBL" id="EGC17650.1"/>
    </source>
</evidence>
<dbReference type="PROSITE" id="PS51197">
    <property type="entry name" value="HTH_RRF2_2"/>
    <property type="match status" value="1"/>
</dbReference>
<dbReference type="PANTHER" id="PTHR33221">
    <property type="entry name" value="WINGED HELIX-TURN-HELIX TRANSCRIPTIONAL REGULATOR, RRF2 FAMILY"/>
    <property type="match status" value="1"/>
</dbReference>
<dbReference type="InterPro" id="IPR036388">
    <property type="entry name" value="WH-like_DNA-bd_sf"/>
</dbReference>
<dbReference type="Gene3D" id="1.10.10.10">
    <property type="entry name" value="Winged helix-like DNA-binding domain superfamily/Winged helix DNA-binding domain"/>
    <property type="match status" value="1"/>
</dbReference>
<dbReference type="GO" id="GO:0005829">
    <property type="term" value="C:cytosol"/>
    <property type="evidence" value="ECO:0007669"/>
    <property type="project" value="TreeGrafter"/>
</dbReference>
<gene>
    <name evidence="2" type="primary">nsrR</name>
    <name evidence="2" type="ORF">HMPREF9098_0976</name>
</gene>
<protein>
    <submittedName>
        <fullName evidence="2">Transcriptional regulator, Rrf2 family</fullName>
    </submittedName>
</protein>
<evidence type="ECO:0000313" key="3">
    <source>
        <dbReference type="Proteomes" id="UP000004088"/>
    </source>
</evidence>
<evidence type="ECO:0000256" key="1">
    <source>
        <dbReference type="ARBA" id="ARBA00023125"/>
    </source>
</evidence>
<dbReference type="GO" id="GO:0003677">
    <property type="term" value="F:DNA binding"/>
    <property type="evidence" value="ECO:0007669"/>
    <property type="project" value="UniProtKB-KW"/>
</dbReference>
<sequence>MNDFTSQTIIMHLTQQTDYALRVLIYTAINNEGLVNIAEIAKTYDISKSHLMKVVTALVKGGFLHSVRGKGGGLRLGKEPEQIRVGDVVRLTEPMVIAECFGENNECIISPHCRLANILNSGLKLFLMHLDNYTLADLLNAGTQKILYRIDMPIQPE</sequence>
<dbReference type="AlphaFoldDB" id="F0EYP2"/>
<dbReference type="InterPro" id="IPR000944">
    <property type="entry name" value="Tscrpt_reg_Rrf2"/>
</dbReference>
<dbReference type="PANTHER" id="PTHR33221:SF4">
    <property type="entry name" value="HTH-TYPE TRANSCRIPTIONAL REPRESSOR NSRR"/>
    <property type="match status" value="1"/>
</dbReference>
<organism evidence="2 3">
    <name type="scientific">Kingella denitrificans ATCC 33394</name>
    <dbReference type="NCBI Taxonomy" id="888741"/>
    <lineage>
        <taxon>Bacteria</taxon>
        <taxon>Pseudomonadati</taxon>
        <taxon>Pseudomonadota</taxon>
        <taxon>Betaproteobacteria</taxon>
        <taxon>Neisseriales</taxon>
        <taxon>Neisseriaceae</taxon>
        <taxon>Kingella</taxon>
    </lineage>
</organism>
<dbReference type="SUPFAM" id="SSF46785">
    <property type="entry name" value="Winged helix' DNA-binding domain"/>
    <property type="match status" value="1"/>
</dbReference>
<name>F0EYP2_9NEIS</name>
<dbReference type="EMBL" id="AEWV01000015">
    <property type="protein sequence ID" value="EGC17650.1"/>
    <property type="molecule type" value="Genomic_DNA"/>
</dbReference>
<dbReference type="HOGENOM" id="CLU_107144_2_1_4"/>
<dbReference type="Proteomes" id="UP000004088">
    <property type="component" value="Unassembled WGS sequence"/>
</dbReference>